<dbReference type="NCBIfam" id="TIGR00071">
    <property type="entry name" value="hisT_truA"/>
    <property type="match status" value="1"/>
</dbReference>
<evidence type="ECO:0000256" key="7">
    <source>
        <dbReference type="RuleBase" id="RU003792"/>
    </source>
</evidence>
<dbReference type="PANTHER" id="PTHR11142:SF22">
    <property type="entry name" value="TRNA PSEUDOURIDINE SYNTHASE A 2"/>
    <property type="match status" value="1"/>
</dbReference>
<dbReference type="HAMAP" id="MF_00171">
    <property type="entry name" value="TruA"/>
    <property type="match status" value="1"/>
</dbReference>
<evidence type="ECO:0000256" key="4">
    <source>
        <dbReference type="HAMAP-Rule" id="MF_00171"/>
    </source>
</evidence>
<gene>
    <name evidence="4 9" type="primary">truA</name>
    <name evidence="9" type="ORF">H9735_11650</name>
</gene>
<feature type="active site" description="Nucleophile" evidence="4 5">
    <location>
        <position position="56"/>
    </location>
</feature>
<dbReference type="InterPro" id="IPR001406">
    <property type="entry name" value="PsdUridine_synth_TruA"/>
</dbReference>
<keyword evidence="2 4" id="KW-0819">tRNA processing</keyword>
<proteinExistence type="inferred from homology"/>
<comment type="subunit">
    <text evidence="4">Homodimer.</text>
</comment>
<evidence type="ECO:0000256" key="2">
    <source>
        <dbReference type="ARBA" id="ARBA00022694"/>
    </source>
</evidence>
<reference evidence="9" key="1">
    <citation type="journal article" date="2021" name="PeerJ">
        <title>Extensive microbial diversity within the chicken gut microbiome revealed by metagenomics and culture.</title>
        <authorList>
            <person name="Gilroy R."/>
            <person name="Ravi A."/>
            <person name="Getino M."/>
            <person name="Pursley I."/>
            <person name="Horton D.L."/>
            <person name="Alikhan N.F."/>
            <person name="Baker D."/>
            <person name="Gharbi K."/>
            <person name="Hall N."/>
            <person name="Watson M."/>
            <person name="Adriaenssens E.M."/>
            <person name="Foster-Nyarko E."/>
            <person name="Jarju S."/>
            <person name="Secka A."/>
            <person name="Antonio M."/>
            <person name="Oren A."/>
            <person name="Chaudhuri R.R."/>
            <person name="La Ragione R."/>
            <person name="Hildebrand F."/>
            <person name="Pallen M.J."/>
        </authorList>
    </citation>
    <scope>NUCLEOTIDE SEQUENCE</scope>
    <source>
        <strain evidence="9">CHK191-13928</strain>
    </source>
</reference>
<comment type="similarity">
    <text evidence="1 4 7">Belongs to the tRNA pseudouridine synthase TruA family.</text>
</comment>
<reference evidence="9" key="2">
    <citation type="submission" date="2021-04" db="EMBL/GenBank/DDBJ databases">
        <authorList>
            <person name="Gilroy R."/>
        </authorList>
    </citation>
    <scope>NUCLEOTIDE SEQUENCE</scope>
    <source>
        <strain evidence="9">CHK191-13928</strain>
    </source>
</reference>
<dbReference type="InterPro" id="IPR020095">
    <property type="entry name" value="PsdUridine_synth_TruA_C"/>
</dbReference>
<name>A0A9D2BB02_9FIRM</name>
<evidence type="ECO:0000313" key="10">
    <source>
        <dbReference type="Proteomes" id="UP000886721"/>
    </source>
</evidence>
<dbReference type="Gene3D" id="3.30.70.580">
    <property type="entry name" value="Pseudouridine synthase I, catalytic domain, N-terminal subdomain"/>
    <property type="match status" value="1"/>
</dbReference>
<dbReference type="AlphaFoldDB" id="A0A9D2BB02"/>
<evidence type="ECO:0000256" key="3">
    <source>
        <dbReference type="ARBA" id="ARBA00023235"/>
    </source>
</evidence>
<evidence type="ECO:0000256" key="6">
    <source>
        <dbReference type="PIRSR" id="PIRSR001430-2"/>
    </source>
</evidence>
<dbReference type="Proteomes" id="UP000886721">
    <property type="component" value="Unassembled WGS sequence"/>
</dbReference>
<dbReference type="SUPFAM" id="SSF55120">
    <property type="entry name" value="Pseudouridine synthase"/>
    <property type="match status" value="1"/>
</dbReference>
<feature type="domain" description="Pseudouridine synthase I TruA alpha/beta" evidence="8">
    <location>
        <begin position="9"/>
        <end position="106"/>
    </location>
</feature>
<accession>A0A9D2BB02</accession>
<dbReference type="InterPro" id="IPR020097">
    <property type="entry name" value="PsdUridine_synth_TruA_a/b_dom"/>
</dbReference>
<evidence type="ECO:0000313" key="9">
    <source>
        <dbReference type="EMBL" id="HIX68759.1"/>
    </source>
</evidence>
<dbReference type="PANTHER" id="PTHR11142">
    <property type="entry name" value="PSEUDOURIDYLATE SYNTHASE"/>
    <property type="match status" value="1"/>
</dbReference>
<evidence type="ECO:0000256" key="1">
    <source>
        <dbReference type="ARBA" id="ARBA00009375"/>
    </source>
</evidence>
<keyword evidence="3 4" id="KW-0413">Isomerase</keyword>
<sequence length="248" mass="27832">MKRNIRLLIEYDGANYRGWQKQGKSSGADTIQGRLEQVLSKMTGEEIQLIGSGRTDAGVHALGQVANFHTDCSHSCDEMKQYLIAHLPSDIGVLKVSEAGERFHSRLNAAEKTYRYRIAVPGTSHAFERTYLWYFPEPLNLPKMRQAASYLIGTHDFKGFSSIKKTKKSTIREIHAIDIKQKNGEIQITFTGNGFLHNMVRIITGTLAEIGCGKKKPEDIFTVLRSKNRQDAGMTAPPQGLFLVSVRY</sequence>
<feature type="domain" description="Pseudouridine synthase I TruA alpha/beta" evidence="8">
    <location>
        <begin position="147"/>
        <end position="248"/>
    </location>
</feature>
<dbReference type="FunFam" id="3.30.70.580:FF:000001">
    <property type="entry name" value="tRNA pseudouridine synthase A"/>
    <property type="match status" value="1"/>
</dbReference>
<dbReference type="GO" id="GO:0003723">
    <property type="term" value="F:RNA binding"/>
    <property type="evidence" value="ECO:0007669"/>
    <property type="project" value="InterPro"/>
</dbReference>
<dbReference type="InterPro" id="IPR020103">
    <property type="entry name" value="PsdUridine_synth_cat_dom_sf"/>
</dbReference>
<dbReference type="EC" id="5.4.99.12" evidence="4"/>
<dbReference type="Pfam" id="PF01416">
    <property type="entry name" value="PseudoU_synth_1"/>
    <property type="match status" value="2"/>
</dbReference>
<dbReference type="Gene3D" id="3.30.70.660">
    <property type="entry name" value="Pseudouridine synthase I, catalytic domain, C-terminal subdomain"/>
    <property type="match status" value="1"/>
</dbReference>
<dbReference type="GO" id="GO:0031119">
    <property type="term" value="P:tRNA pseudouridine synthesis"/>
    <property type="evidence" value="ECO:0007669"/>
    <property type="project" value="UniProtKB-UniRule"/>
</dbReference>
<dbReference type="GO" id="GO:0160147">
    <property type="term" value="F:tRNA pseudouridine(38-40) synthase activity"/>
    <property type="evidence" value="ECO:0007669"/>
    <property type="project" value="UniProtKB-EC"/>
</dbReference>
<comment type="function">
    <text evidence="4">Formation of pseudouridine at positions 38, 39 and 40 in the anticodon stem and loop of transfer RNAs.</text>
</comment>
<comment type="caution">
    <text evidence="9">The sequence shown here is derived from an EMBL/GenBank/DDBJ whole genome shotgun (WGS) entry which is preliminary data.</text>
</comment>
<feature type="binding site" evidence="4 6">
    <location>
        <position position="114"/>
    </location>
    <ligand>
        <name>substrate</name>
    </ligand>
</feature>
<dbReference type="EMBL" id="DXEM01000034">
    <property type="protein sequence ID" value="HIX68759.1"/>
    <property type="molecule type" value="Genomic_DNA"/>
</dbReference>
<dbReference type="PIRSF" id="PIRSF001430">
    <property type="entry name" value="tRNA_psdUrid_synth"/>
    <property type="match status" value="1"/>
</dbReference>
<evidence type="ECO:0000259" key="8">
    <source>
        <dbReference type="Pfam" id="PF01416"/>
    </source>
</evidence>
<dbReference type="InterPro" id="IPR020094">
    <property type="entry name" value="TruA/RsuA/RluB/E/F_N"/>
</dbReference>
<dbReference type="CDD" id="cd02570">
    <property type="entry name" value="PseudoU_synth_EcTruA"/>
    <property type="match status" value="1"/>
</dbReference>
<evidence type="ECO:0000256" key="5">
    <source>
        <dbReference type="PIRSR" id="PIRSR001430-1"/>
    </source>
</evidence>
<protein>
    <recommendedName>
        <fullName evidence="4">tRNA pseudouridine synthase A</fullName>
        <ecNumber evidence="4">5.4.99.12</ecNumber>
    </recommendedName>
    <alternativeName>
        <fullName evidence="4">tRNA pseudouridine(38-40) synthase</fullName>
    </alternativeName>
    <alternativeName>
        <fullName evidence="4">tRNA pseudouridylate synthase I</fullName>
    </alternativeName>
    <alternativeName>
        <fullName evidence="4">tRNA-uridine isomerase I</fullName>
    </alternativeName>
</protein>
<comment type="caution">
    <text evidence="4">Lacks conserved residue(s) required for the propagation of feature annotation.</text>
</comment>
<comment type="catalytic activity">
    <reaction evidence="4 7">
        <text>uridine(38/39/40) in tRNA = pseudouridine(38/39/40) in tRNA</text>
        <dbReference type="Rhea" id="RHEA:22376"/>
        <dbReference type="Rhea" id="RHEA-COMP:10085"/>
        <dbReference type="Rhea" id="RHEA-COMP:10087"/>
        <dbReference type="ChEBI" id="CHEBI:65314"/>
        <dbReference type="ChEBI" id="CHEBI:65315"/>
        <dbReference type="EC" id="5.4.99.12"/>
    </reaction>
</comment>
<organism evidence="9 10">
    <name type="scientific">Candidatus Anaerostipes excrementavium</name>
    <dbReference type="NCBI Taxonomy" id="2838463"/>
    <lineage>
        <taxon>Bacteria</taxon>
        <taxon>Bacillati</taxon>
        <taxon>Bacillota</taxon>
        <taxon>Clostridia</taxon>
        <taxon>Lachnospirales</taxon>
        <taxon>Lachnospiraceae</taxon>
        <taxon>Anaerostipes</taxon>
    </lineage>
</organism>